<organism evidence="2 4">
    <name type="scientific">Polarella glacialis</name>
    <name type="common">Dinoflagellate</name>
    <dbReference type="NCBI Taxonomy" id="89957"/>
    <lineage>
        <taxon>Eukaryota</taxon>
        <taxon>Sar</taxon>
        <taxon>Alveolata</taxon>
        <taxon>Dinophyceae</taxon>
        <taxon>Suessiales</taxon>
        <taxon>Suessiaceae</taxon>
        <taxon>Polarella</taxon>
    </lineage>
</organism>
<dbReference type="EMBL" id="CAJNNW010026439">
    <property type="protein sequence ID" value="CAE8685388.1"/>
    <property type="molecule type" value="Genomic_DNA"/>
</dbReference>
<feature type="non-terminal residue" evidence="2">
    <location>
        <position position="1"/>
    </location>
</feature>
<keyword evidence="4" id="KW-1185">Reference proteome</keyword>
<dbReference type="OMA" id="AKSMSEC"/>
<dbReference type="AlphaFoldDB" id="A0A813DWU2"/>
<evidence type="ECO:0000313" key="3">
    <source>
        <dbReference type="EMBL" id="CAE8685388.1"/>
    </source>
</evidence>
<dbReference type="Proteomes" id="UP000654075">
    <property type="component" value="Unassembled WGS sequence"/>
</dbReference>
<accession>A0A813DWU2</accession>
<protein>
    <submittedName>
        <fullName evidence="2">Uncharacterized protein</fullName>
    </submittedName>
</protein>
<gene>
    <name evidence="2" type="ORF">PGLA1383_LOCUS10529</name>
    <name evidence="3" type="ORF">PGLA2088_LOCUS24445</name>
</gene>
<reference evidence="2" key="1">
    <citation type="submission" date="2021-02" db="EMBL/GenBank/DDBJ databases">
        <authorList>
            <person name="Dougan E. K."/>
            <person name="Rhodes N."/>
            <person name="Thang M."/>
            <person name="Chan C."/>
        </authorList>
    </citation>
    <scope>NUCLEOTIDE SEQUENCE</scope>
</reference>
<evidence type="ECO:0000313" key="2">
    <source>
        <dbReference type="EMBL" id="CAE8591864.1"/>
    </source>
</evidence>
<dbReference type="EMBL" id="CAJNNV010005270">
    <property type="protein sequence ID" value="CAE8591864.1"/>
    <property type="molecule type" value="Genomic_DNA"/>
</dbReference>
<evidence type="ECO:0000313" key="4">
    <source>
        <dbReference type="Proteomes" id="UP000654075"/>
    </source>
</evidence>
<comment type="caution">
    <text evidence="2">The sequence shown here is derived from an EMBL/GenBank/DDBJ whole genome shotgun (WGS) entry which is preliminary data.</text>
</comment>
<dbReference type="Proteomes" id="UP000626109">
    <property type="component" value="Unassembled WGS sequence"/>
</dbReference>
<name>A0A813DWU2_POLGL</name>
<feature type="compositionally biased region" description="Basic and acidic residues" evidence="1">
    <location>
        <begin position="25"/>
        <end position="34"/>
    </location>
</feature>
<sequence>AKEDNKDNQLARYTFIGGNQSGEGGEGHSAKETSDRRFLVHQEAVAGLVENYAASVARLLADLAAVHEVLHAGLVQAGDLVEDSWADRVGAMAKELRSHASAATEDMKQSCMPVSQARQRHRETVRLSLDSDMAMRRLHHYQDKVEILRAQAAEARGGLKAGAVDPNAESSGALPKRSFSGLKTMQADLKLGKLWRNEEKLEQMTQQANAARAVAAKSMSECLTQVRQRLHSSLADVLHLVIDMVLPGLQPPLSAGVPSASQNRETGSRTAKVSAALCAFAEGERILVDGLSGSAQYNGCAGTVQGLRADGRVEVELDDELLDASSPNTKPKVLALKPENLPRNPNAPRCSKLSPAFLNTGSELLGLCDQEAHFNKAEDSSGED</sequence>
<proteinExistence type="predicted"/>
<feature type="region of interest" description="Disordered" evidence="1">
    <location>
        <begin position="14"/>
        <end position="34"/>
    </location>
</feature>
<evidence type="ECO:0000256" key="1">
    <source>
        <dbReference type="SAM" id="MobiDB-lite"/>
    </source>
</evidence>
<dbReference type="OrthoDB" id="10386517at2759"/>